<comment type="caution">
    <text evidence="1">The sequence shown here is derived from an EMBL/GenBank/DDBJ whole genome shotgun (WGS) entry which is preliminary data.</text>
</comment>
<reference evidence="1" key="1">
    <citation type="submission" date="2021-04" db="EMBL/GenBank/DDBJ databases">
        <authorList>
            <person name="Chebbi M.A.C M."/>
        </authorList>
    </citation>
    <scope>NUCLEOTIDE SEQUENCE</scope>
</reference>
<proteinExistence type="predicted"/>
<dbReference type="EMBL" id="CAJNRD030001122">
    <property type="protein sequence ID" value="CAG5100979.1"/>
    <property type="molecule type" value="Genomic_DNA"/>
</dbReference>
<sequence>MLRALKFTLWSEIIWVFDGTTTLGRTNRLANWSLELTLRIKVIFMSYDVGAFAPSDVVIITTTNIDELTLNFKIIFSAHNIHAFHSCCFHSSLGEASKVPSGLRLSFGFFWTGRSTRFGVKSSFGRPSKSPSGCKLSSWRIGLRLSPGPTGDLTGLSNSPSGRFLTTGLSAGLNSSCSGRSKSPSGFRLSECFIGFLRSPGPKVTFWLQVVLRLFNNRSFSGSKFIMFRPLKVTFRFQIIGMFNRRPTLTRPNRFLLRSLEVSFRFQIILGLFNNWSLSWSKLFMFWSLKFTFRSQVVSMFYRTYRFLLRTIKFSFRLEIIYRLLNIRTISFFGCFFFGSPDEVSFGFQIISMLYRSSSFTRTNWFVFWSLELAFRPEIIFWTLNFRSLSSFWSVIILWMPFECSFESQIVLMSYYISTFTTDDFKIISGSCISKLAFHPQVILVLGDFNSFTMYIINVVVSRSVYLEIALWRQIVLRFHNNWSLSRSELFMFWAFELALRFQIVSVFYRTNRLANWSFKITFRFQIILRFLNNWPFSRSKLFMFRPLKFTFRFQIVSMLNWRSTFTWTNRLLNNWPFSWSEFFMLRPLKFTFRFQIISMFYRRSSFSRTNRFLIRTFKVTFWFKIIFRSFNICSFTFLRCFFLGSPDEVSFGFQIISMLYRSSSFTRTYRFVFWSLELAFRPKIIFWTLNFRSFSSFWSVVILGTTFECSLGSQIVLMSYNISTFSTDHFEIISSSRVSKLSFHPQIIFVLSNLYTFTMNKAYIIISRSVSLHITFGH</sequence>
<protein>
    <submittedName>
        <fullName evidence="1">Uncharacterized protein</fullName>
    </submittedName>
</protein>
<gene>
    <name evidence="1" type="ORF">HICCMSTLAB_LOCUS10052</name>
</gene>
<evidence type="ECO:0000313" key="1">
    <source>
        <dbReference type="EMBL" id="CAG5100979.1"/>
    </source>
</evidence>
<name>A0A8J2HKN3_COTCN</name>
<dbReference type="AlphaFoldDB" id="A0A8J2HKN3"/>
<dbReference type="Proteomes" id="UP000786811">
    <property type="component" value="Unassembled WGS sequence"/>
</dbReference>
<accession>A0A8J2HKN3</accession>
<dbReference type="OrthoDB" id="7614523at2759"/>
<evidence type="ECO:0000313" key="2">
    <source>
        <dbReference type="Proteomes" id="UP000786811"/>
    </source>
</evidence>
<organism evidence="1 2">
    <name type="scientific">Cotesia congregata</name>
    <name type="common">Parasitoid wasp</name>
    <name type="synonym">Apanteles congregatus</name>
    <dbReference type="NCBI Taxonomy" id="51543"/>
    <lineage>
        <taxon>Eukaryota</taxon>
        <taxon>Metazoa</taxon>
        <taxon>Ecdysozoa</taxon>
        <taxon>Arthropoda</taxon>
        <taxon>Hexapoda</taxon>
        <taxon>Insecta</taxon>
        <taxon>Pterygota</taxon>
        <taxon>Neoptera</taxon>
        <taxon>Endopterygota</taxon>
        <taxon>Hymenoptera</taxon>
        <taxon>Apocrita</taxon>
        <taxon>Ichneumonoidea</taxon>
        <taxon>Braconidae</taxon>
        <taxon>Microgastrinae</taxon>
        <taxon>Cotesia</taxon>
    </lineage>
</organism>
<keyword evidence="2" id="KW-1185">Reference proteome</keyword>